<accession>A0A4Z1KME8</accession>
<keyword evidence="2" id="KW-1185">Reference proteome</keyword>
<evidence type="ECO:0000313" key="2">
    <source>
        <dbReference type="Proteomes" id="UP000297280"/>
    </source>
</evidence>
<sequence length="64" mass="7477">MWDITVTYVFRHATKKIQGTTLEFNNYGPSPKRLIIKVTRRATKRFGNRPHSINSLQGDWQPTC</sequence>
<gene>
    <name evidence="1" type="ORF">BPOR_0838g00020</name>
</gene>
<protein>
    <submittedName>
        <fullName evidence="1">Uncharacterized protein</fullName>
    </submittedName>
</protein>
<name>A0A4Z1KME8_9HELO</name>
<evidence type="ECO:0000313" key="1">
    <source>
        <dbReference type="EMBL" id="TGO82405.1"/>
    </source>
</evidence>
<organism evidence="1 2">
    <name type="scientific">Botrytis porri</name>
    <dbReference type="NCBI Taxonomy" id="87229"/>
    <lineage>
        <taxon>Eukaryota</taxon>
        <taxon>Fungi</taxon>
        <taxon>Dikarya</taxon>
        <taxon>Ascomycota</taxon>
        <taxon>Pezizomycotina</taxon>
        <taxon>Leotiomycetes</taxon>
        <taxon>Helotiales</taxon>
        <taxon>Sclerotiniaceae</taxon>
        <taxon>Botrytis</taxon>
    </lineage>
</organism>
<reference evidence="1 2" key="1">
    <citation type="submission" date="2017-12" db="EMBL/GenBank/DDBJ databases">
        <title>Comparative genomics of Botrytis spp.</title>
        <authorList>
            <person name="Valero-Jimenez C.A."/>
            <person name="Tapia P."/>
            <person name="Veloso J."/>
            <person name="Silva-Moreno E."/>
            <person name="Staats M."/>
            <person name="Valdes J.H."/>
            <person name="Van Kan J.A.L."/>
        </authorList>
    </citation>
    <scope>NUCLEOTIDE SEQUENCE [LARGE SCALE GENOMIC DNA]</scope>
    <source>
        <strain evidence="1 2">MUCL3349</strain>
    </source>
</reference>
<comment type="caution">
    <text evidence="1">The sequence shown here is derived from an EMBL/GenBank/DDBJ whole genome shotgun (WGS) entry which is preliminary data.</text>
</comment>
<dbReference type="Proteomes" id="UP000297280">
    <property type="component" value="Unassembled WGS sequence"/>
</dbReference>
<proteinExistence type="predicted"/>
<dbReference type="AlphaFoldDB" id="A0A4Z1KME8"/>
<dbReference type="EMBL" id="PQXO01000835">
    <property type="protein sequence ID" value="TGO82405.1"/>
    <property type="molecule type" value="Genomic_DNA"/>
</dbReference>